<dbReference type="Pfam" id="PF13470">
    <property type="entry name" value="PIN_3"/>
    <property type="match status" value="1"/>
</dbReference>
<reference evidence="2 3" key="1">
    <citation type="journal article" date="2016" name="Nat. Commun.">
        <title>Thousands of microbial genomes shed light on interconnected biogeochemical processes in an aquifer system.</title>
        <authorList>
            <person name="Anantharaman K."/>
            <person name="Brown C.T."/>
            <person name="Hug L.A."/>
            <person name="Sharon I."/>
            <person name="Castelle C.J."/>
            <person name="Probst A.J."/>
            <person name="Thomas B.C."/>
            <person name="Singh A."/>
            <person name="Wilkins M.J."/>
            <person name="Karaoz U."/>
            <person name="Brodie E.L."/>
            <person name="Williams K.H."/>
            <person name="Hubbard S.S."/>
            <person name="Banfield J.F."/>
        </authorList>
    </citation>
    <scope>NUCLEOTIDE SEQUENCE [LARGE SCALE GENOMIC DNA]</scope>
    <source>
        <strain evidence="3">RIFCSPLOWO2_12_FULL_64_10</strain>
    </source>
</reference>
<dbReference type="SUPFAM" id="SSF88723">
    <property type="entry name" value="PIN domain-like"/>
    <property type="match status" value="1"/>
</dbReference>
<dbReference type="PANTHER" id="PTHR34610">
    <property type="entry name" value="SSL7007 PROTEIN"/>
    <property type="match status" value="1"/>
</dbReference>
<sequence>MISPMKVILDTNVVVASGWKSEGTCRQVLDTVFYRKIADCYVSSAILLEYEETAQDRRFRHIHREISRQIRRVRRNARLVEPREMVTILSDPDDNKFLELAQAVNADYLITGDLKAFGELLFFGSTHIVTPAEFLDVLEAMDRL</sequence>
<evidence type="ECO:0000259" key="1">
    <source>
        <dbReference type="Pfam" id="PF13470"/>
    </source>
</evidence>
<feature type="domain" description="PIN" evidence="1">
    <location>
        <begin position="6"/>
        <end position="114"/>
    </location>
</feature>
<dbReference type="InterPro" id="IPR002850">
    <property type="entry name" value="PIN_toxin-like"/>
</dbReference>
<dbReference type="InterPro" id="IPR002716">
    <property type="entry name" value="PIN_dom"/>
</dbReference>
<accession>A0A1F6CAF4</accession>
<dbReference type="PANTHER" id="PTHR34610:SF3">
    <property type="entry name" value="SSL7007 PROTEIN"/>
    <property type="match status" value="1"/>
</dbReference>
<dbReference type="AlphaFoldDB" id="A0A1F6CAF4"/>
<dbReference type="EMBL" id="MFKF01000348">
    <property type="protein sequence ID" value="OGG46011.1"/>
    <property type="molecule type" value="Genomic_DNA"/>
</dbReference>
<evidence type="ECO:0000313" key="3">
    <source>
        <dbReference type="Proteomes" id="UP000178606"/>
    </source>
</evidence>
<dbReference type="Proteomes" id="UP000178606">
    <property type="component" value="Unassembled WGS sequence"/>
</dbReference>
<protein>
    <submittedName>
        <fullName evidence="2">Putative toxin-antitoxin system toxin component, PIN family</fullName>
    </submittedName>
</protein>
<comment type="caution">
    <text evidence="2">The sequence shown here is derived from an EMBL/GenBank/DDBJ whole genome shotgun (WGS) entry which is preliminary data.</text>
</comment>
<proteinExistence type="predicted"/>
<evidence type="ECO:0000313" key="2">
    <source>
        <dbReference type="EMBL" id="OGG46011.1"/>
    </source>
</evidence>
<dbReference type="InterPro" id="IPR029060">
    <property type="entry name" value="PIN-like_dom_sf"/>
</dbReference>
<gene>
    <name evidence="2" type="ORF">A3F84_26330</name>
</gene>
<name>A0A1F6CAF4_HANXR</name>
<dbReference type="NCBIfam" id="TIGR00305">
    <property type="entry name" value="putative toxin-antitoxin system toxin component, PIN family"/>
    <property type="match status" value="1"/>
</dbReference>
<organism evidence="2 3">
    <name type="scientific">Handelsmanbacteria sp. (strain RIFCSPLOWO2_12_FULL_64_10)</name>
    <dbReference type="NCBI Taxonomy" id="1817868"/>
    <lineage>
        <taxon>Bacteria</taxon>
        <taxon>Candidatus Handelsmaniibacteriota</taxon>
    </lineage>
</organism>